<keyword evidence="3" id="KW-1185">Reference proteome</keyword>
<dbReference type="EMBL" id="QNUL01000010">
    <property type="protein sequence ID" value="REA60621.1"/>
    <property type="molecule type" value="Genomic_DNA"/>
</dbReference>
<evidence type="ECO:0000313" key="3">
    <source>
        <dbReference type="Proteomes" id="UP000256373"/>
    </source>
</evidence>
<evidence type="ECO:0000259" key="1">
    <source>
        <dbReference type="PROSITE" id="PS50983"/>
    </source>
</evidence>
<dbReference type="Pfam" id="PF01497">
    <property type="entry name" value="Peripla_BP_2"/>
    <property type="match status" value="1"/>
</dbReference>
<dbReference type="Proteomes" id="UP000256373">
    <property type="component" value="Unassembled WGS sequence"/>
</dbReference>
<gene>
    <name evidence="2" type="ORF">DSL64_13840</name>
</gene>
<sequence length="398" mass="44851">MLKSYFAAGRQIVTFCQFISFIWLFTACSSSSSLYDKTEEAFSRDLFPEKLKIKHARGFTITYRNHYKIVKIMSPFENRTDTISYVLVQRGTPHPKGFAESQVIEIPVRSLVAMSSLHIGLLGFLNAESVLTGMGNVKYVSNIKVMDRIKAGKVAEVGKDQGLNEELLISMRPDLIMAVGSPVSKINRYQSLRQAGIPVLINSEWVETTPLARAEWVKLLAALMNREADVNKKFSSVEKEYSRLAALTRKVKNRPGIITGMHSRDAWFVPNGNSYVARFLEDAGANYHWAKTSATGSLPLAFEAVYPVALKADFWLNVSITNIDSKADMLAKDARYGDFQAFKTGRIFNYNKRFNAQGANDYWESGAVNPHLVLADLISIIHPELLPKHQLFYYKQLK</sequence>
<organism evidence="2 3">
    <name type="scientific">Dyadobacter luteus</name>
    <dbReference type="NCBI Taxonomy" id="2259619"/>
    <lineage>
        <taxon>Bacteria</taxon>
        <taxon>Pseudomonadati</taxon>
        <taxon>Bacteroidota</taxon>
        <taxon>Cytophagia</taxon>
        <taxon>Cytophagales</taxon>
        <taxon>Spirosomataceae</taxon>
        <taxon>Dyadobacter</taxon>
    </lineage>
</organism>
<dbReference type="PANTHER" id="PTHR30535:SF34">
    <property type="entry name" value="MOLYBDATE-BINDING PROTEIN MOLA"/>
    <property type="match status" value="1"/>
</dbReference>
<dbReference type="PROSITE" id="PS51257">
    <property type="entry name" value="PROKAR_LIPOPROTEIN"/>
    <property type="match status" value="1"/>
</dbReference>
<reference evidence="2 3" key="1">
    <citation type="submission" date="2018-07" db="EMBL/GenBank/DDBJ databases">
        <title>Dyadobacter roseus sp. nov., isolated from rose rhizosphere soil.</title>
        <authorList>
            <person name="Chen L."/>
        </authorList>
    </citation>
    <scope>NUCLEOTIDE SEQUENCE [LARGE SCALE GENOMIC DNA]</scope>
    <source>
        <strain evidence="2 3">RS19</strain>
    </source>
</reference>
<dbReference type="OrthoDB" id="9812528at2"/>
<proteinExistence type="predicted"/>
<accession>A0A3D8YB90</accession>
<dbReference type="Gene3D" id="3.40.50.1980">
    <property type="entry name" value="Nitrogenase molybdenum iron protein domain"/>
    <property type="match status" value="2"/>
</dbReference>
<dbReference type="InterPro" id="IPR050902">
    <property type="entry name" value="ABC_Transporter_SBP"/>
</dbReference>
<protein>
    <submittedName>
        <fullName evidence="2">ABC transporter substrate-binding protein</fullName>
    </submittedName>
</protein>
<dbReference type="AlphaFoldDB" id="A0A3D8YB90"/>
<dbReference type="PANTHER" id="PTHR30535">
    <property type="entry name" value="VITAMIN B12-BINDING PROTEIN"/>
    <property type="match status" value="1"/>
</dbReference>
<comment type="caution">
    <text evidence="2">The sequence shown here is derived from an EMBL/GenBank/DDBJ whole genome shotgun (WGS) entry which is preliminary data.</text>
</comment>
<dbReference type="SUPFAM" id="SSF53807">
    <property type="entry name" value="Helical backbone' metal receptor"/>
    <property type="match status" value="1"/>
</dbReference>
<dbReference type="GO" id="GO:0071281">
    <property type="term" value="P:cellular response to iron ion"/>
    <property type="evidence" value="ECO:0007669"/>
    <property type="project" value="TreeGrafter"/>
</dbReference>
<dbReference type="InterPro" id="IPR002491">
    <property type="entry name" value="ABC_transptr_periplasmic_BD"/>
</dbReference>
<dbReference type="PROSITE" id="PS50983">
    <property type="entry name" value="FE_B12_PBP"/>
    <property type="match status" value="1"/>
</dbReference>
<evidence type="ECO:0000313" key="2">
    <source>
        <dbReference type="EMBL" id="REA60621.1"/>
    </source>
</evidence>
<feature type="domain" description="Fe/B12 periplasmic-binding" evidence="1">
    <location>
        <begin position="110"/>
        <end position="385"/>
    </location>
</feature>
<dbReference type="RefSeq" id="WP_115831507.1">
    <property type="nucleotide sequence ID" value="NZ_QNUL01000010.1"/>
</dbReference>
<name>A0A3D8YB90_9BACT</name>